<feature type="region of interest" description="Disordered" evidence="1">
    <location>
        <begin position="223"/>
        <end position="264"/>
    </location>
</feature>
<accession>A0ABR1KJF1</accession>
<sequence>MTSTPLLPTAALYHLPIMMRNSTSHKRYFCHAYTRQGQERQKQGTHQTTASPPSAKAHLEVQIGARLFTAQAMQNLMLLESGGTKSRLSYARVGGKLRGYDIGCEVSAHGVCDACDARDACVASDTAARWVKNLLLSPALFFDICSPPYPLSAKTSNTSCTGSLFFPEPPLPRLIFLPIQSTQMRRQALESSSTFFHRHHRHHPHHHYHYHHHHHYHLTTPHLSIITPSPSTSQTSASAPPHIHLRHPPSPPTQTIPVRSPQRK</sequence>
<name>A0ABR1KJF1_9PEZI</name>
<organism evidence="2 3">
    <name type="scientific">Phyllosticta citriasiana</name>
    <dbReference type="NCBI Taxonomy" id="595635"/>
    <lineage>
        <taxon>Eukaryota</taxon>
        <taxon>Fungi</taxon>
        <taxon>Dikarya</taxon>
        <taxon>Ascomycota</taxon>
        <taxon>Pezizomycotina</taxon>
        <taxon>Dothideomycetes</taxon>
        <taxon>Dothideomycetes incertae sedis</taxon>
        <taxon>Botryosphaeriales</taxon>
        <taxon>Phyllostictaceae</taxon>
        <taxon>Phyllosticta</taxon>
    </lineage>
</organism>
<protein>
    <submittedName>
        <fullName evidence="2">Uncharacterized protein</fullName>
    </submittedName>
</protein>
<reference evidence="2 3" key="1">
    <citation type="submission" date="2024-04" db="EMBL/GenBank/DDBJ databases">
        <title>Phyllosticta paracitricarpa is synonymous to the EU quarantine fungus P. citricarpa based on phylogenomic analyses.</title>
        <authorList>
            <consortium name="Lawrence Berkeley National Laboratory"/>
            <person name="Van Ingen-Buijs V.A."/>
            <person name="Van Westerhoven A.C."/>
            <person name="Haridas S."/>
            <person name="Skiadas P."/>
            <person name="Martin F."/>
            <person name="Groenewald J.Z."/>
            <person name="Crous P.W."/>
            <person name="Seidl M.F."/>
        </authorList>
    </citation>
    <scope>NUCLEOTIDE SEQUENCE [LARGE SCALE GENOMIC DNA]</scope>
    <source>
        <strain evidence="2 3">CBS 123371</strain>
    </source>
</reference>
<proteinExistence type="predicted"/>
<evidence type="ECO:0000313" key="3">
    <source>
        <dbReference type="Proteomes" id="UP001363622"/>
    </source>
</evidence>
<gene>
    <name evidence="2" type="ORF">IWZ03DRAFT_213014</name>
</gene>
<dbReference type="Proteomes" id="UP001363622">
    <property type="component" value="Unassembled WGS sequence"/>
</dbReference>
<evidence type="ECO:0000256" key="1">
    <source>
        <dbReference type="SAM" id="MobiDB-lite"/>
    </source>
</evidence>
<keyword evidence="3" id="KW-1185">Reference proteome</keyword>
<evidence type="ECO:0000313" key="2">
    <source>
        <dbReference type="EMBL" id="KAK7515839.1"/>
    </source>
</evidence>
<dbReference type="EMBL" id="JBBPHU010000007">
    <property type="protein sequence ID" value="KAK7515839.1"/>
    <property type="molecule type" value="Genomic_DNA"/>
</dbReference>
<feature type="compositionally biased region" description="Low complexity" evidence="1">
    <location>
        <begin position="223"/>
        <end position="242"/>
    </location>
</feature>
<comment type="caution">
    <text evidence="2">The sequence shown here is derived from an EMBL/GenBank/DDBJ whole genome shotgun (WGS) entry which is preliminary data.</text>
</comment>